<dbReference type="GO" id="GO:0003677">
    <property type="term" value="F:DNA binding"/>
    <property type="evidence" value="ECO:0007669"/>
    <property type="project" value="UniProtKB-KW"/>
</dbReference>
<dbReference type="EMBL" id="LRDC01000017">
    <property type="protein sequence ID" value="KVX02129.1"/>
    <property type="molecule type" value="Genomic_DNA"/>
</dbReference>
<reference evidence="6 7" key="1">
    <citation type="submission" date="2016-01" db="EMBL/GenBank/DDBJ databases">
        <title>Draft genome of the antarctic isolate Shewanella frigidimarina Ag06-30.</title>
        <authorList>
            <person name="Parmeciano Di Noto G."/>
            <person name="Vazquez S."/>
            <person name="Mac Cormack W."/>
            <person name="Iriarte A."/>
            <person name="Quiroga C."/>
        </authorList>
    </citation>
    <scope>NUCLEOTIDE SEQUENCE [LARGE SCALE GENOMIC DNA]</scope>
    <source>
        <strain evidence="6 7">Ag06-30</strain>
    </source>
</reference>
<dbReference type="PROSITE" id="PS50931">
    <property type="entry name" value="HTH_LYSR"/>
    <property type="match status" value="1"/>
</dbReference>
<evidence type="ECO:0000256" key="4">
    <source>
        <dbReference type="ARBA" id="ARBA00023163"/>
    </source>
</evidence>
<dbReference type="InterPro" id="IPR005119">
    <property type="entry name" value="LysR_subst-bd"/>
</dbReference>
<dbReference type="Pfam" id="PF00126">
    <property type="entry name" value="HTH_1"/>
    <property type="match status" value="1"/>
</dbReference>
<evidence type="ECO:0000256" key="3">
    <source>
        <dbReference type="ARBA" id="ARBA00023125"/>
    </source>
</evidence>
<protein>
    <submittedName>
        <fullName evidence="6">LysR family transcriptional regulator</fullName>
    </submittedName>
</protein>
<dbReference type="PRINTS" id="PR00039">
    <property type="entry name" value="HTHLYSR"/>
</dbReference>
<feature type="domain" description="HTH lysR-type" evidence="5">
    <location>
        <begin position="1"/>
        <end position="58"/>
    </location>
</feature>
<dbReference type="InterPro" id="IPR036388">
    <property type="entry name" value="WH-like_DNA-bd_sf"/>
</dbReference>
<dbReference type="CDD" id="cd05466">
    <property type="entry name" value="PBP2_LTTR_substrate"/>
    <property type="match status" value="1"/>
</dbReference>
<dbReference type="GO" id="GO:0003700">
    <property type="term" value="F:DNA-binding transcription factor activity"/>
    <property type="evidence" value="ECO:0007669"/>
    <property type="project" value="InterPro"/>
</dbReference>
<organism evidence="6">
    <name type="scientific">Shewanella frigidimarina</name>
    <dbReference type="NCBI Taxonomy" id="56812"/>
    <lineage>
        <taxon>Bacteria</taxon>
        <taxon>Pseudomonadati</taxon>
        <taxon>Pseudomonadota</taxon>
        <taxon>Gammaproteobacteria</taxon>
        <taxon>Alteromonadales</taxon>
        <taxon>Shewanellaceae</taxon>
        <taxon>Shewanella</taxon>
    </lineage>
</organism>
<dbReference type="RefSeq" id="WP_059745622.1">
    <property type="nucleotide sequence ID" value="NZ_JBOZQA010000001.1"/>
</dbReference>
<dbReference type="Gene3D" id="3.40.190.290">
    <property type="match status" value="1"/>
</dbReference>
<evidence type="ECO:0000256" key="2">
    <source>
        <dbReference type="ARBA" id="ARBA00023015"/>
    </source>
</evidence>
<dbReference type="Proteomes" id="UP000055702">
    <property type="component" value="Unassembled WGS sequence"/>
</dbReference>
<dbReference type="Pfam" id="PF03466">
    <property type="entry name" value="LysR_substrate"/>
    <property type="match status" value="1"/>
</dbReference>
<comment type="caution">
    <text evidence="6">The sequence shown here is derived from an EMBL/GenBank/DDBJ whole genome shotgun (WGS) entry which is preliminary data.</text>
</comment>
<evidence type="ECO:0000259" key="5">
    <source>
        <dbReference type="PROSITE" id="PS50931"/>
    </source>
</evidence>
<accession>A0A106C0Q6</accession>
<dbReference type="AlphaFoldDB" id="A0A106C0Q6"/>
<dbReference type="InterPro" id="IPR000847">
    <property type="entry name" value="LysR_HTH_N"/>
</dbReference>
<name>A0A106C0Q6_SHEFR</name>
<evidence type="ECO:0000256" key="1">
    <source>
        <dbReference type="ARBA" id="ARBA00009437"/>
    </source>
</evidence>
<keyword evidence="2" id="KW-0805">Transcription regulation</keyword>
<proteinExistence type="inferred from homology"/>
<dbReference type="SUPFAM" id="SSF53850">
    <property type="entry name" value="Periplasmic binding protein-like II"/>
    <property type="match status" value="1"/>
</dbReference>
<keyword evidence="4" id="KW-0804">Transcription</keyword>
<gene>
    <name evidence="6" type="ORF">AWJ07_15815</name>
</gene>
<dbReference type="FunFam" id="1.10.10.10:FF:000001">
    <property type="entry name" value="LysR family transcriptional regulator"/>
    <property type="match status" value="1"/>
</dbReference>
<dbReference type="SUPFAM" id="SSF46785">
    <property type="entry name" value="Winged helix' DNA-binding domain"/>
    <property type="match status" value="1"/>
</dbReference>
<comment type="similarity">
    <text evidence="1">Belongs to the LysR transcriptional regulatory family.</text>
</comment>
<evidence type="ECO:0000313" key="6">
    <source>
        <dbReference type="EMBL" id="KVX02129.1"/>
    </source>
</evidence>
<evidence type="ECO:0000313" key="7">
    <source>
        <dbReference type="Proteomes" id="UP000055702"/>
    </source>
</evidence>
<keyword evidence="3" id="KW-0238">DNA-binding</keyword>
<dbReference type="Gene3D" id="1.10.10.10">
    <property type="entry name" value="Winged helix-like DNA-binding domain superfamily/Winged helix DNA-binding domain"/>
    <property type="match status" value="1"/>
</dbReference>
<dbReference type="InterPro" id="IPR036390">
    <property type="entry name" value="WH_DNA-bd_sf"/>
</dbReference>
<dbReference type="PANTHER" id="PTHR30419">
    <property type="entry name" value="HTH-TYPE TRANSCRIPTIONAL REGULATOR YBHD"/>
    <property type="match status" value="1"/>
</dbReference>
<sequence length="299" mass="33498">MNLRQLHYFYELAQFKHFAKAAKACHITQPTLSASITALEKSFGTELVVRGSQFVALTDAGQIVLSYAEKMLLDQAALKQELSVFSGPLIGSLRIGIVPQSSVDIMPIIKVFNELHPNIAVTLLVTTNEKLIEQLTLHQIDIGLGFDENLTEANRRTFHFYPQIDNDMAVLSTQALVNQLDSTALRDNRLTLNTLQRLPLVLLSQNMQFRQYIDNAMAKTDLRFNVVLETDSLFHLVSAVKHNIGYAIVSSGIAKSAQQLFNLHYRQLQGIESGNTVFITRKYSVSPAMREFVSLIEMG</sequence>
<dbReference type="GO" id="GO:0005829">
    <property type="term" value="C:cytosol"/>
    <property type="evidence" value="ECO:0007669"/>
    <property type="project" value="TreeGrafter"/>
</dbReference>
<dbReference type="InterPro" id="IPR050950">
    <property type="entry name" value="HTH-type_LysR_regulators"/>
</dbReference>